<protein>
    <submittedName>
        <fullName evidence="3">Phosphoprotein associated with glycosphingolipid-enriched microdomains 1</fullName>
    </submittedName>
</protein>
<feature type="transmembrane region" description="Helical" evidence="2">
    <location>
        <begin position="15"/>
        <end position="37"/>
    </location>
</feature>
<gene>
    <name evidence="3" type="ORF">SUZIE_170465</name>
</gene>
<organism evidence="3 4">
    <name type="scientific">Sciurus carolinensis</name>
    <name type="common">Eastern gray squirrel</name>
    <dbReference type="NCBI Taxonomy" id="30640"/>
    <lineage>
        <taxon>Eukaryota</taxon>
        <taxon>Metazoa</taxon>
        <taxon>Chordata</taxon>
        <taxon>Craniata</taxon>
        <taxon>Vertebrata</taxon>
        <taxon>Euteleostomi</taxon>
        <taxon>Mammalia</taxon>
        <taxon>Eutheria</taxon>
        <taxon>Euarchontoglires</taxon>
        <taxon>Glires</taxon>
        <taxon>Rodentia</taxon>
        <taxon>Sciuromorpha</taxon>
        <taxon>Sciuridae</taxon>
        <taxon>Sciurinae</taxon>
        <taxon>Sciurini</taxon>
        <taxon>Sciurus</taxon>
    </lineage>
</organism>
<dbReference type="AlphaFoldDB" id="A0AA41SZJ3"/>
<feature type="region of interest" description="Disordered" evidence="1">
    <location>
        <begin position="246"/>
        <end position="420"/>
    </location>
</feature>
<evidence type="ECO:0000256" key="1">
    <source>
        <dbReference type="SAM" id="MobiDB-lite"/>
    </source>
</evidence>
<feature type="compositionally biased region" description="Polar residues" evidence="1">
    <location>
        <begin position="110"/>
        <end position="122"/>
    </location>
</feature>
<keyword evidence="2" id="KW-0812">Transmembrane</keyword>
<dbReference type="Proteomes" id="UP001166674">
    <property type="component" value="Unassembled WGS sequence"/>
</dbReference>
<feature type="region of interest" description="Disordered" evidence="1">
    <location>
        <begin position="110"/>
        <end position="174"/>
    </location>
</feature>
<dbReference type="GO" id="GO:0050868">
    <property type="term" value="P:negative regulation of T cell activation"/>
    <property type="evidence" value="ECO:0007669"/>
    <property type="project" value="InterPro"/>
</dbReference>
<accession>A0AA41SZJ3</accession>
<dbReference type="GO" id="GO:0005886">
    <property type="term" value="C:plasma membrane"/>
    <property type="evidence" value="ECO:0007669"/>
    <property type="project" value="InterPro"/>
</dbReference>
<evidence type="ECO:0000313" key="3">
    <source>
        <dbReference type="EMBL" id="MBZ3882943.1"/>
    </source>
</evidence>
<dbReference type="GO" id="GO:0035556">
    <property type="term" value="P:intracellular signal transduction"/>
    <property type="evidence" value="ECO:0007669"/>
    <property type="project" value="InterPro"/>
</dbReference>
<proteinExistence type="predicted"/>
<comment type="caution">
    <text evidence="3">The sequence shown here is derived from an EMBL/GenBank/DDBJ whole genome shotgun (WGS) entry which is preliminary data.</text>
</comment>
<feature type="compositionally biased region" description="Polar residues" evidence="1">
    <location>
        <begin position="316"/>
        <end position="329"/>
    </location>
</feature>
<keyword evidence="4" id="KW-1185">Reference proteome</keyword>
<feature type="compositionally biased region" description="Basic and acidic residues" evidence="1">
    <location>
        <begin position="271"/>
        <end position="292"/>
    </location>
</feature>
<evidence type="ECO:0000313" key="4">
    <source>
        <dbReference type="Proteomes" id="UP001166674"/>
    </source>
</evidence>
<reference evidence="3" key="1">
    <citation type="submission" date="2020-03" db="EMBL/GenBank/DDBJ databases">
        <title>Studies in the Genomics of Life Span.</title>
        <authorList>
            <person name="Glass D."/>
        </authorList>
    </citation>
    <scope>NUCLEOTIDE SEQUENCE</scope>
    <source>
        <strain evidence="3">SUZIE</strain>
        <tissue evidence="3">Muscle</tissue>
    </source>
</reference>
<feature type="compositionally biased region" description="Basic and acidic residues" evidence="1">
    <location>
        <begin position="191"/>
        <end position="200"/>
    </location>
</feature>
<dbReference type="InterPro" id="IPR032748">
    <property type="entry name" value="PAG"/>
</dbReference>
<dbReference type="PANTHER" id="PTHR16322:SF0">
    <property type="entry name" value="PHOSPHOPROTEIN ASSOCIATED WITH GLYCOSPHINGOLIPID-ENRICHED MICRODOMAINS 1"/>
    <property type="match status" value="1"/>
</dbReference>
<feature type="region of interest" description="Disordered" evidence="1">
    <location>
        <begin position="191"/>
        <end position="219"/>
    </location>
</feature>
<dbReference type="EMBL" id="JAATJV010384477">
    <property type="protein sequence ID" value="MBZ3882943.1"/>
    <property type="molecule type" value="Genomic_DNA"/>
</dbReference>
<dbReference type="PANTHER" id="PTHR16322">
    <property type="entry name" value="PHOSPHOPROTEIN ASSOCIATED WITH GLYCOSPHINGOLIPID-ENRICHED MICRODOMAINS 1"/>
    <property type="match status" value="1"/>
</dbReference>
<name>A0AA41SZJ3_SCICA</name>
<evidence type="ECO:0000256" key="2">
    <source>
        <dbReference type="SAM" id="Phobius"/>
    </source>
</evidence>
<keyword evidence="2" id="KW-0472">Membrane</keyword>
<dbReference type="GO" id="GO:0042169">
    <property type="term" value="F:SH2 domain binding"/>
    <property type="evidence" value="ECO:0007669"/>
    <property type="project" value="TreeGrafter"/>
</dbReference>
<keyword evidence="2" id="KW-1133">Transmembrane helix</keyword>
<sequence>MGPAGSVLSGGQMQIVLWGSLAAVATFFLITFLVFLCSSCDREKKPRLHSGDHENLMNVPSDKEMFSHSVTSLTTDALASSEQNGALTNGDILSEDSTLTCMQHYEEVQTSASDLLDSQDSTGKPKCHQSRELPRIPPESGVDTMLADRSVDGDQGPGTEGPYEVLKDSSSQENMVEDCLYETVKEIKELAAAGHPDRGQGGKSKSASTLKELSGPQTEGKAEFAEYASVDRNKKCRQSVNVESILGNACDPEEEAPPPVPVKLLDANENLQEKEEREAEERAPEGSRETNKRFSSLSYKSREEDPTLTEEEISAMYSSVNKPGQSLHKSGQLFKAPESTSIQDAPQRSPSSCNDLYATVKDFEKTPNNTLPPAGRPSEEPEPDYEAIQTLNREEEKAPLEINGHPGLVPKENDYESIGDLQQCRDVTRL</sequence>
<dbReference type="Pfam" id="PF15347">
    <property type="entry name" value="PAG"/>
    <property type="match status" value="1"/>
</dbReference>
<feature type="compositionally biased region" description="Polar residues" evidence="1">
    <location>
        <begin position="203"/>
        <end position="217"/>
    </location>
</feature>
<feature type="compositionally biased region" description="Polar residues" evidence="1">
    <location>
        <begin position="338"/>
        <end position="354"/>
    </location>
</feature>
<dbReference type="GO" id="GO:0045121">
    <property type="term" value="C:membrane raft"/>
    <property type="evidence" value="ECO:0007669"/>
    <property type="project" value="InterPro"/>
</dbReference>